<evidence type="ECO:0000313" key="1">
    <source>
        <dbReference type="EMBL" id="CAG8790372.1"/>
    </source>
</evidence>
<evidence type="ECO:0000313" key="2">
    <source>
        <dbReference type="Proteomes" id="UP000789920"/>
    </source>
</evidence>
<protein>
    <submittedName>
        <fullName evidence="1">31804_t:CDS:1</fullName>
    </submittedName>
</protein>
<feature type="non-terminal residue" evidence="1">
    <location>
        <position position="87"/>
    </location>
</feature>
<comment type="caution">
    <text evidence="1">The sequence shown here is derived from an EMBL/GenBank/DDBJ whole genome shotgun (WGS) entry which is preliminary data.</text>
</comment>
<feature type="non-terminal residue" evidence="1">
    <location>
        <position position="1"/>
    </location>
</feature>
<gene>
    <name evidence="1" type="ORF">RPERSI_LOCUS19036</name>
</gene>
<name>A0ACA9REW6_9GLOM</name>
<organism evidence="1 2">
    <name type="scientific">Racocetra persica</name>
    <dbReference type="NCBI Taxonomy" id="160502"/>
    <lineage>
        <taxon>Eukaryota</taxon>
        <taxon>Fungi</taxon>
        <taxon>Fungi incertae sedis</taxon>
        <taxon>Mucoromycota</taxon>
        <taxon>Glomeromycotina</taxon>
        <taxon>Glomeromycetes</taxon>
        <taxon>Diversisporales</taxon>
        <taxon>Gigasporaceae</taxon>
        <taxon>Racocetra</taxon>
    </lineage>
</organism>
<proteinExistence type="predicted"/>
<dbReference type="EMBL" id="CAJVQC010051456">
    <property type="protein sequence ID" value="CAG8790372.1"/>
    <property type="molecule type" value="Genomic_DNA"/>
</dbReference>
<reference evidence="1" key="1">
    <citation type="submission" date="2021-06" db="EMBL/GenBank/DDBJ databases">
        <authorList>
            <person name="Kallberg Y."/>
            <person name="Tangrot J."/>
            <person name="Rosling A."/>
        </authorList>
    </citation>
    <scope>NUCLEOTIDE SEQUENCE</scope>
    <source>
        <strain evidence="1">MA461A</strain>
    </source>
</reference>
<dbReference type="Proteomes" id="UP000789920">
    <property type="component" value="Unassembled WGS sequence"/>
</dbReference>
<accession>A0ACA9REW6</accession>
<keyword evidence="2" id="KW-1185">Reference proteome</keyword>
<sequence length="87" mass="10078">YLNNKFTQNTPFGSFILENELLSNKNMQAIKYTIDIESKSMYDKFVTNKSVNNELLESELVEFEVAKSVDVEVAESKRIDVEVESEY</sequence>